<dbReference type="EMBL" id="CP045423">
    <property type="protein sequence ID" value="QFU15531.1"/>
    <property type="molecule type" value="Genomic_DNA"/>
</dbReference>
<dbReference type="RefSeq" id="WP_152585176.1">
    <property type="nucleotide sequence ID" value="NZ_CP045423.1"/>
</dbReference>
<name>A0A5P9JTU0_9HYPH</name>
<evidence type="ECO:0000313" key="2">
    <source>
        <dbReference type="EMBL" id="QFU15531.1"/>
    </source>
</evidence>
<evidence type="ECO:0000256" key="1">
    <source>
        <dbReference type="SAM" id="MobiDB-lite"/>
    </source>
</evidence>
<dbReference type="Proteomes" id="UP000325614">
    <property type="component" value="Chromosome"/>
</dbReference>
<feature type="region of interest" description="Disordered" evidence="1">
    <location>
        <begin position="1"/>
        <end position="21"/>
    </location>
</feature>
<keyword evidence="3" id="KW-1185">Reference proteome</keyword>
<proteinExistence type="predicted"/>
<dbReference type="AlphaFoldDB" id="A0A5P9JTU0"/>
<reference evidence="2 3" key="1">
    <citation type="submission" date="2019-10" db="EMBL/GenBank/DDBJ databases">
        <title>Isolation, Identification of Microvirga thermotolerans HR1, a novel thermophilic bacterium and Comparative Genomics of the genus Microvirga.</title>
        <authorList>
            <person name="Li J."/>
            <person name="Zhang W."/>
            <person name="Lin M."/>
            <person name="Wang J."/>
        </authorList>
    </citation>
    <scope>NUCLEOTIDE SEQUENCE [LARGE SCALE GENOMIC DNA]</scope>
    <source>
        <strain evidence="2 3">HR1</strain>
    </source>
</reference>
<gene>
    <name evidence="2" type="ORF">GDR74_04500</name>
</gene>
<evidence type="ECO:0000313" key="3">
    <source>
        <dbReference type="Proteomes" id="UP000325614"/>
    </source>
</evidence>
<dbReference type="KEGG" id="mico:GDR74_04500"/>
<organism evidence="2 3">
    <name type="scientific">Microvirga thermotolerans</name>
    <dbReference type="NCBI Taxonomy" id="2651334"/>
    <lineage>
        <taxon>Bacteria</taxon>
        <taxon>Pseudomonadati</taxon>
        <taxon>Pseudomonadota</taxon>
        <taxon>Alphaproteobacteria</taxon>
        <taxon>Hyphomicrobiales</taxon>
        <taxon>Methylobacteriaceae</taxon>
        <taxon>Microvirga</taxon>
    </lineage>
</organism>
<accession>A0A5P9JTU0</accession>
<sequence>MNLRPSSPPAGNRTTGDPAPPVTAEDFAGHVIFAICQASVTPSVGRRAYDRCMQALALGATARMGFRHPAKADAVDRVWRERDRLFRDYAASNDKLGFLSTLPWIGPVTKRILARRLGLLPAPDHRAAA</sequence>
<protein>
    <submittedName>
        <fullName evidence="2">Uncharacterized protein</fullName>
    </submittedName>
</protein>